<evidence type="ECO:0000256" key="5">
    <source>
        <dbReference type="ARBA" id="ARBA00022723"/>
    </source>
</evidence>
<keyword evidence="1 11" id="KW-0963">Cytoplasm</keyword>
<keyword evidence="7 11" id="KW-0255">Endonuclease</keyword>
<dbReference type="HAMAP" id="MF_01469">
    <property type="entry name" value="RNase_M5"/>
    <property type="match status" value="1"/>
</dbReference>
<comment type="catalytic activity">
    <reaction evidence="11">
        <text>Endonucleolytic cleavage of RNA, removing 21 and 42 nucleotides, respectively, from the 5'- and 3'-termini of a 5S-rRNA precursor.</text>
        <dbReference type="EC" id="3.1.26.8"/>
    </reaction>
</comment>
<dbReference type="AlphaFoldDB" id="A0AB39VEF7"/>
<proteinExistence type="inferred from homology"/>
<dbReference type="PROSITE" id="PS50880">
    <property type="entry name" value="TOPRIM"/>
    <property type="match status" value="1"/>
</dbReference>
<evidence type="ECO:0000256" key="7">
    <source>
        <dbReference type="ARBA" id="ARBA00022759"/>
    </source>
</evidence>
<keyword evidence="10 11" id="KW-0694">RNA-binding</keyword>
<reference evidence="14" key="1">
    <citation type="submission" date="2024-07" db="EMBL/GenBank/DDBJ databases">
        <authorList>
            <person name="Li X.-J."/>
            <person name="Wang X."/>
        </authorList>
    </citation>
    <scope>NUCLEOTIDE SEQUENCE</scope>
    <source>
        <strain evidence="14">HSP-334</strain>
    </source>
</reference>
<keyword evidence="6 11" id="KW-0699">rRNA-binding</keyword>
<dbReference type="Pfam" id="PF13331">
    <property type="entry name" value="DUF4093"/>
    <property type="match status" value="1"/>
</dbReference>
<keyword evidence="2 11" id="KW-0690">Ribosome biogenesis</keyword>
<organism evidence="14">
    <name type="scientific">Leptotrichia rugosa</name>
    <dbReference type="NCBI Taxonomy" id="3239302"/>
    <lineage>
        <taxon>Bacteria</taxon>
        <taxon>Fusobacteriati</taxon>
        <taxon>Fusobacteriota</taxon>
        <taxon>Fusobacteriia</taxon>
        <taxon>Fusobacteriales</taxon>
        <taxon>Leptotrichiaceae</taxon>
        <taxon>Leptotrichia</taxon>
    </lineage>
</organism>
<keyword evidence="4 11" id="KW-0540">Nuclease</keyword>
<dbReference type="RefSeq" id="WP_369710519.1">
    <property type="nucleotide sequence ID" value="NZ_CP165644.1"/>
</dbReference>
<keyword evidence="8 11" id="KW-0378">Hydrolase</keyword>
<feature type="domain" description="Toprim" evidence="13">
    <location>
        <begin position="7"/>
        <end position="94"/>
    </location>
</feature>
<evidence type="ECO:0000256" key="8">
    <source>
        <dbReference type="ARBA" id="ARBA00022801"/>
    </source>
</evidence>
<dbReference type="SMART" id="SM00493">
    <property type="entry name" value="TOPRIM"/>
    <property type="match status" value="1"/>
</dbReference>
<dbReference type="Pfam" id="PF01751">
    <property type="entry name" value="Toprim"/>
    <property type="match status" value="1"/>
</dbReference>
<dbReference type="InterPro" id="IPR006171">
    <property type="entry name" value="TOPRIM_dom"/>
</dbReference>
<keyword evidence="5" id="KW-0479">Metal-binding</keyword>
<comment type="function">
    <text evidence="11">Required for correct processing of both the 5' and 3' ends of 5S rRNA precursor. Cleaves both sides of a double-stranded region yielding mature 5S rRNA in one step.</text>
</comment>
<evidence type="ECO:0000256" key="1">
    <source>
        <dbReference type="ARBA" id="ARBA00022490"/>
    </source>
</evidence>
<dbReference type="InterPro" id="IPR025156">
    <property type="entry name" value="RNase_M5_C"/>
</dbReference>
<evidence type="ECO:0000256" key="6">
    <source>
        <dbReference type="ARBA" id="ARBA00022730"/>
    </source>
</evidence>
<dbReference type="EC" id="3.1.26.8" evidence="11 12"/>
<name>A0AB39VEF7_9FUSO</name>
<evidence type="ECO:0000256" key="3">
    <source>
        <dbReference type="ARBA" id="ARBA00022552"/>
    </source>
</evidence>
<dbReference type="PANTHER" id="PTHR39156">
    <property type="entry name" value="RIBONUCLEASE M5"/>
    <property type="match status" value="1"/>
</dbReference>
<evidence type="ECO:0000259" key="13">
    <source>
        <dbReference type="PROSITE" id="PS50880"/>
    </source>
</evidence>
<evidence type="ECO:0000256" key="2">
    <source>
        <dbReference type="ARBA" id="ARBA00022517"/>
    </source>
</evidence>
<dbReference type="SUPFAM" id="SSF110455">
    <property type="entry name" value="Toprim domain"/>
    <property type="match status" value="1"/>
</dbReference>
<dbReference type="GO" id="GO:0005737">
    <property type="term" value="C:cytoplasm"/>
    <property type="evidence" value="ECO:0007669"/>
    <property type="project" value="UniProtKB-SubCell"/>
</dbReference>
<evidence type="ECO:0000256" key="4">
    <source>
        <dbReference type="ARBA" id="ARBA00022722"/>
    </source>
</evidence>
<evidence type="ECO:0000313" key="14">
    <source>
        <dbReference type="EMBL" id="XDU66098.1"/>
    </source>
</evidence>
<comment type="subcellular location">
    <subcellularLocation>
        <location evidence="11">Cytoplasm</location>
    </subcellularLocation>
</comment>
<evidence type="ECO:0000256" key="10">
    <source>
        <dbReference type="ARBA" id="ARBA00022884"/>
    </source>
</evidence>
<dbReference type="Gene3D" id="3.40.1360.10">
    <property type="match status" value="1"/>
</dbReference>
<protein>
    <recommendedName>
        <fullName evidence="11 12">Ribonuclease M5</fullName>
        <ecNumber evidence="11 12">3.1.26.8</ecNumber>
    </recommendedName>
    <alternativeName>
        <fullName evidence="11">RNase M5</fullName>
    </alternativeName>
    <alternativeName>
        <fullName evidence="11">Ribosomal RNA terminal maturase M5</fullName>
    </alternativeName>
</protein>
<dbReference type="InterPro" id="IPR004466">
    <property type="entry name" value="RNase_M5"/>
</dbReference>
<dbReference type="NCBIfam" id="TIGR00334">
    <property type="entry name" value="5S_RNA_mat_M5"/>
    <property type="match status" value="1"/>
</dbReference>
<dbReference type="GO" id="GO:0046872">
    <property type="term" value="F:metal ion binding"/>
    <property type="evidence" value="ECO:0007669"/>
    <property type="project" value="UniProtKB-KW"/>
</dbReference>
<evidence type="ECO:0000256" key="11">
    <source>
        <dbReference type="HAMAP-Rule" id="MF_01469"/>
    </source>
</evidence>
<dbReference type="KEGG" id="lrug:AB8B22_06615"/>
<dbReference type="GO" id="GO:0006364">
    <property type="term" value="P:rRNA processing"/>
    <property type="evidence" value="ECO:0007669"/>
    <property type="project" value="UniProtKB-UniRule"/>
</dbReference>
<dbReference type="GO" id="GO:0043822">
    <property type="term" value="F:ribonuclease M5 activity"/>
    <property type="evidence" value="ECO:0007669"/>
    <property type="project" value="UniProtKB-UniRule"/>
</dbReference>
<keyword evidence="3 11" id="KW-0698">rRNA processing</keyword>
<accession>A0AB39VEF7</accession>
<gene>
    <name evidence="11 14" type="primary">rnmV</name>
    <name evidence="14" type="ORF">AB8B22_06615</name>
</gene>
<comment type="similarity">
    <text evidence="11">Belongs to the ribonuclease M5 family.</text>
</comment>
<keyword evidence="9" id="KW-0460">Magnesium</keyword>
<evidence type="ECO:0000256" key="12">
    <source>
        <dbReference type="NCBIfam" id="TIGR00334"/>
    </source>
</evidence>
<sequence>MEKIKIKEIIIVEGRDDITAIKRVVDAHIIALNGFSALSKKTINKIVNLSKENELILFTDPDYAGKKIRDTLRKYIPNIKHAFISRKDATKNKNVGVENANDKAILDALKNLITEKNENNGYTFTMQDLIENELCSGKNAKERRIELGDYLKIGYYNSKQLLNALNSFSITKEQFDSALKKLK</sequence>
<dbReference type="EMBL" id="CP165644">
    <property type="protein sequence ID" value="XDU66098.1"/>
    <property type="molecule type" value="Genomic_DNA"/>
</dbReference>
<dbReference type="GO" id="GO:0019843">
    <property type="term" value="F:rRNA binding"/>
    <property type="evidence" value="ECO:0007669"/>
    <property type="project" value="UniProtKB-KW"/>
</dbReference>
<dbReference type="PANTHER" id="PTHR39156:SF1">
    <property type="entry name" value="RIBONUCLEASE M5"/>
    <property type="match status" value="1"/>
</dbReference>
<evidence type="ECO:0000256" key="9">
    <source>
        <dbReference type="ARBA" id="ARBA00022842"/>
    </source>
</evidence>